<dbReference type="GO" id="GO:0006702">
    <property type="term" value="P:androgen biosynthetic process"/>
    <property type="evidence" value="ECO:0007669"/>
    <property type="project" value="UniProtKB-ARBA"/>
</dbReference>
<evidence type="ECO:0000256" key="5">
    <source>
        <dbReference type="ARBA" id="ARBA00022782"/>
    </source>
</evidence>
<dbReference type="CTD" id="6715"/>
<accession>A0A2K5CA37</accession>
<dbReference type="GeneID" id="105733046"/>
<proteinExistence type="inferred from homology"/>
<comment type="catalytic activity">
    <reaction evidence="15">
        <text>5alpha-pregnane-3,20-dione + NADP(+) = progesterone + NADPH + H(+)</text>
        <dbReference type="Rhea" id="RHEA:21952"/>
        <dbReference type="ChEBI" id="CHEBI:15378"/>
        <dbReference type="ChEBI" id="CHEBI:17026"/>
        <dbReference type="ChEBI" id="CHEBI:28952"/>
        <dbReference type="ChEBI" id="CHEBI:57783"/>
        <dbReference type="ChEBI" id="CHEBI:58349"/>
        <dbReference type="EC" id="1.3.1.22"/>
    </reaction>
    <physiologicalReaction direction="right-to-left" evidence="15">
        <dbReference type="Rhea" id="RHEA:21954"/>
    </physiologicalReaction>
</comment>
<dbReference type="OrthoDB" id="5788137at2759"/>
<comment type="similarity">
    <text evidence="3 18">Belongs to the steroid 5-alpha reductase family.</text>
</comment>
<dbReference type="InterPro" id="IPR001104">
    <property type="entry name" value="3-oxo-5_a-steroid_4-DH_C"/>
</dbReference>
<dbReference type="GO" id="GO:0007548">
    <property type="term" value="P:sex differentiation"/>
    <property type="evidence" value="ECO:0007669"/>
    <property type="project" value="UniProtKB-KW"/>
</dbReference>
<feature type="transmembrane region" description="Helical" evidence="18">
    <location>
        <begin position="153"/>
        <end position="170"/>
    </location>
</feature>
<evidence type="ECO:0000256" key="3">
    <source>
        <dbReference type="ARBA" id="ARBA00007742"/>
    </source>
</evidence>
<comment type="catalytic activity">
    <reaction evidence="16">
        <text>androst-4-ene-3,17-dione + NADPH + H(+) = 5alpha-androstan-3,17-dione + NADP(+)</text>
        <dbReference type="Rhea" id="RHEA:50816"/>
        <dbReference type="ChEBI" id="CHEBI:15378"/>
        <dbReference type="ChEBI" id="CHEBI:15994"/>
        <dbReference type="ChEBI" id="CHEBI:16422"/>
        <dbReference type="ChEBI" id="CHEBI:57783"/>
        <dbReference type="ChEBI" id="CHEBI:58349"/>
    </reaction>
    <physiologicalReaction direction="left-to-right" evidence="16">
        <dbReference type="Rhea" id="RHEA:50817"/>
    </physiologicalReaction>
</comment>
<reference evidence="20" key="1">
    <citation type="submission" date="2025-08" db="UniProtKB">
        <authorList>
            <consortium name="Ensembl"/>
        </authorList>
    </citation>
    <scope>IDENTIFICATION</scope>
</reference>
<evidence type="ECO:0000256" key="10">
    <source>
        <dbReference type="ARBA" id="ARBA00022989"/>
    </source>
</evidence>
<dbReference type="InterPro" id="IPR016636">
    <property type="entry name" value="3-oxo-5-alpha-steroid_4-DH"/>
</dbReference>
<keyword evidence="4 18" id="KW-0812">Transmembrane</keyword>
<dbReference type="PANTHER" id="PTHR10556">
    <property type="entry name" value="3-OXO-5-ALPHA-STEROID 4-DEHYDROGENASE"/>
    <property type="match status" value="1"/>
</dbReference>
<comment type="catalytic activity">
    <reaction evidence="18">
        <text>a 3-oxo-5alpha-steroid + NADP(+) = a 3-oxo-Delta(4)-steroid + NADPH + H(+)</text>
        <dbReference type="Rhea" id="RHEA:54384"/>
        <dbReference type="ChEBI" id="CHEBI:13601"/>
        <dbReference type="ChEBI" id="CHEBI:15378"/>
        <dbReference type="ChEBI" id="CHEBI:47909"/>
        <dbReference type="ChEBI" id="CHEBI:57783"/>
        <dbReference type="ChEBI" id="CHEBI:58349"/>
        <dbReference type="EC" id="1.3.1.22"/>
    </reaction>
</comment>
<evidence type="ECO:0000313" key="21">
    <source>
        <dbReference type="Proteomes" id="UP000233020"/>
    </source>
</evidence>
<feature type="transmembrane region" description="Helical" evidence="18">
    <location>
        <begin position="208"/>
        <end position="231"/>
    </location>
</feature>
<keyword evidence="10 18" id="KW-1133">Transmembrane helix</keyword>
<dbReference type="PIRSF" id="PIRSF015596">
    <property type="entry name" value="5_alpha-SR2"/>
    <property type="match status" value="1"/>
</dbReference>
<evidence type="ECO:0000259" key="19">
    <source>
        <dbReference type="Pfam" id="PF02544"/>
    </source>
</evidence>
<evidence type="ECO:0000256" key="18">
    <source>
        <dbReference type="PIRNR" id="PIRNR015596"/>
    </source>
</evidence>
<feature type="transmembrane region" description="Helical" evidence="18">
    <location>
        <begin position="114"/>
        <end position="132"/>
    </location>
</feature>
<keyword evidence="9" id="KW-0726">Sexual differentiation</keyword>
<evidence type="ECO:0000256" key="8">
    <source>
        <dbReference type="ARBA" id="ARBA00022857"/>
    </source>
</evidence>
<sequence>MATATATAVAEERLLAALVYLQCAAGCLLLGLNQYRNSPYGRQATPSCRLRVPARVAWAVQELPSLALPLYQCASESAPRLRDAPNCILLAMFLIHYVHRSLIYPFLIRGGTPMPLFACILAIMFCTSNGYLQSRYLSHCAVYADDWLRDPRFLVGFGLWLMGMLINIHSDHILRNLRKPGGTGYKIPRGGLFEYVTAANYFGEIVEWGGYALASWSVEGAAFAFFTFCFLSGRAKGHHQWYLQNFEEYPKFRKILIPFLF</sequence>
<evidence type="ECO:0000256" key="14">
    <source>
        <dbReference type="ARBA" id="ARBA00037789"/>
    </source>
</evidence>
<evidence type="ECO:0000256" key="17">
    <source>
        <dbReference type="ARBA" id="ARBA00049397"/>
    </source>
</evidence>
<comment type="catalytic activity">
    <reaction evidence="17">
        <text>17beta-hydroxy-5alpha-androstan-3-one + NADP(+) = testosterone + NADPH + H(+)</text>
        <dbReference type="Rhea" id="RHEA:50820"/>
        <dbReference type="ChEBI" id="CHEBI:15378"/>
        <dbReference type="ChEBI" id="CHEBI:16330"/>
        <dbReference type="ChEBI" id="CHEBI:17347"/>
        <dbReference type="ChEBI" id="CHEBI:57783"/>
        <dbReference type="ChEBI" id="CHEBI:58349"/>
        <dbReference type="EC" id="1.3.1.22"/>
    </reaction>
    <physiologicalReaction direction="right-to-left" evidence="17">
        <dbReference type="Rhea" id="RHEA:50822"/>
    </physiologicalReaction>
</comment>
<evidence type="ECO:0000256" key="12">
    <source>
        <dbReference type="ARBA" id="ARBA00023098"/>
    </source>
</evidence>
<keyword evidence="21" id="KW-1185">Reference proteome</keyword>
<keyword evidence="7" id="KW-0492">Microsome</keyword>
<evidence type="ECO:0000256" key="2">
    <source>
        <dbReference type="ARBA" id="ARBA00004477"/>
    </source>
</evidence>
<dbReference type="KEGG" id="anan:105733046"/>
<dbReference type="GO" id="GO:0030154">
    <property type="term" value="P:cell differentiation"/>
    <property type="evidence" value="ECO:0007669"/>
    <property type="project" value="UniProtKB-KW"/>
</dbReference>
<dbReference type="GO" id="GO:0005789">
    <property type="term" value="C:endoplasmic reticulum membrane"/>
    <property type="evidence" value="ECO:0007669"/>
    <property type="project" value="UniProtKB-SubCell"/>
</dbReference>
<dbReference type="PROSITE" id="PS50244">
    <property type="entry name" value="S5A_REDUCTASE"/>
    <property type="match status" value="1"/>
</dbReference>
<keyword evidence="6" id="KW-0256">Endoplasmic reticulum</keyword>
<dbReference type="Proteomes" id="UP000233020">
    <property type="component" value="Unplaced"/>
</dbReference>
<dbReference type="AlphaFoldDB" id="A0A2K5CA37"/>
<protein>
    <recommendedName>
        <fullName evidence="18">3-oxo-5-alpha-steroid 4-dehydrogenase</fullName>
        <ecNumber evidence="18">1.3.1.22</ecNumber>
    </recommendedName>
</protein>
<dbReference type="GeneTree" id="ENSGT00950000182886"/>
<keyword evidence="8" id="KW-0521">NADP</keyword>
<name>A0A2K5CA37_AOTNA</name>
<evidence type="ECO:0000313" key="20">
    <source>
        <dbReference type="Ensembl" id="ENSANAP00000005560.1"/>
    </source>
</evidence>
<dbReference type="Gene3D" id="1.20.120.1630">
    <property type="match status" value="1"/>
</dbReference>
<keyword evidence="5" id="KW-0221">Differentiation</keyword>
<feature type="domain" description="3-oxo-5-alpha-steroid 4-dehydrogenase C-terminal" evidence="19">
    <location>
        <begin position="113"/>
        <end position="261"/>
    </location>
</feature>
<evidence type="ECO:0000256" key="9">
    <source>
        <dbReference type="ARBA" id="ARBA00022928"/>
    </source>
</evidence>
<gene>
    <name evidence="20" type="primary">SRD5A1</name>
</gene>
<dbReference type="Ensembl" id="ENSANAT00000023322.1">
    <property type="protein sequence ID" value="ENSANAP00000005560.1"/>
    <property type="gene ID" value="ENSANAG00000020870.1"/>
</dbReference>
<dbReference type="Pfam" id="PF02544">
    <property type="entry name" value="Steroid_dh"/>
    <property type="match status" value="1"/>
</dbReference>
<evidence type="ECO:0000256" key="11">
    <source>
        <dbReference type="ARBA" id="ARBA00023002"/>
    </source>
</evidence>
<evidence type="ECO:0000256" key="6">
    <source>
        <dbReference type="ARBA" id="ARBA00022824"/>
    </source>
</evidence>
<feature type="transmembrane region" description="Helical" evidence="18">
    <location>
        <begin position="87"/>
        <end position="108"/>
    </location>
</feature>
<comment type="function">
    <text evidence="14 18">Converts testosterone into 5-alpha-dihydrotestosterone and progesterone or corticosterone into their corresponding 5-alpha-3-oxosteroids. It plays a central role in sexual differentiation and androgen physiology.</text>
</comment>
<evidence type="ECO:0000256" key="7">
    <source>
        <dbReference type="ARBA" id="ARBA00022848"/>
    </source>
</evidence>
<comment type="subcellular location">
    <subcellularLocation>
        <location evidence="2">Endoplasmic reticulum membrane</location>
        <topology evidence="2">Multi-pass membrane protein</topology>
    </subcellularLocation>
    <subcellularLocation>
        <location evidence="1">Microsome membrane</location>
        <topology evidence="1">Multi-pass membrane protein</topology>
    </subcellularLocation>
</comment>
<dbReference type="InterPro" id="IPR039357">
    <property type="entry name" value="SRD5A/TECR"/>
</dbReference>
<dbReference type="PANTHER" id="PTHR10556:SF57">
    <property type="entry name" value="3-OXO-5-ALPHA-STEROID 4-DEHYDROGENASE 1"/>
    <property type="match status" value="1"/>
</dbReference>
<evidence type="ECO:0000256" key="1">
    <source>
        <dbReference type="ARBA" id="ARBA00004154"/>
    </source>
</evidence>
<reference evidence="20" key="2">
    <citation type="submission" date="2025-09" db="UniProtKB">
        <authorList>
            <consortium name="Ensembl"/>
        </authorList>
    </citation>
    <scope>IDENTIFICATION</scope>
</reference>
<organism evidence="20 21">
    <name type="scientific">Aotus nancymaae</name>
    <name type="common">Ma's night monkey</name>
    <dbReference type="NCBI Taxonomy" id="37293"/>
    <lineage>
        <taxon>Eukaryota</taxon>
        <taxon>Metazoa</taxon>
        <taxon>Chordata</taxon>
        <taxon>Craniata</taxon>
        <taxon>Vertebrata</taxon>
        <taxon>Euteleostomi</taxon>
        <taxon>Mammalia</taxon>
        <taxon>Eutheria</taxon>
        <taxon>Euarchontoglires</taxon>
        <taxon>Primates</taxon>
        <taxon>Haplorrhini</taxon>
        <taxon>Platyrrhini</taxon>
        <taxon>Aotidae</taxon>
        <taxon>Aotus</taxon>
    </lineage>
</organism>
<dbReference type="EC" id="1.3.1.22" evidence="18"/>
<feature type="transmembrane region" description="Helical" evidence="18">
    <location>
        <begin position="14"/>
        <end position="32"/>
    </location>
</feature>
<evidence type="ECO:0000256" key="13">
    <source>
        <dbReference type="ARBA" id="ARBA00023136"/>
    </source>
</evidence>
<keyword evidence="11" id="KW-0560">Oxidoreductase</keyword>
<dbReference type="OMA" id="MFCVYNG"/>
<evidence type="ECO:0000256" key="15">
    <source>
        <dbReference type="ARBA" id="ARBA00048292"/>
    </source>
</evidence>
<evidence type="ECO:0000256" key="16">
    <source>
        <dbReference type="ARBA" id="ARBA00049166"/>
    </source>
</evidence>
<dbReference type="STRING" id="37293.ENSANAP00000005560"/>
<evidence type="ECO:0000256" key="4">
    <source>
        <dbReference type="ARBA" id="ARBA00022692"/>
    </source>
</evidence>
<dbReference type="GO" id="GO:0047751">
    <property type="term" value="F:3-oxo-5-alpha-steroid 4-dehydrogenase (NADP+) activity"/>
    <property type="evidence" value="ECO:0007669"/>
    <property type="project" value="UniProtKB-EC"/>
</dbReference>
<keyword evidence="12" id="KW-0443">Lipid metabolism</keyword>
<keyword evidence="13 18" id="KW-0472">Membrane</keyword>
<dbReference type="FunFam" id="1.20.120.1630:FF:000002">
    <property type="entry name" value="Steroid 5 alpha-reductase 1"/>
    <property type="match status" value="1"/>
</dbReference>